<proteinExistence type="predicted"/>
<name>A0A7J0G4W7_9ERIC</name>
<feature type="region of interest" description="Disordered" evidence="1">
    <location>
        <begin position="158"/>
        <end position="185"/>
    </location>
</feature>
<dbReference type="AlphaFoldDB" id="A0A7J0G4W7"/>
<evidence type="ECO:0000313" key="2">
    <source>
        <dbReference type="EMBL" id="GFZ05816.1"/>
    </source>
</evidence>
<dbReference type="EMBL" id="BJWL01000017">
    <property type="protein sequence ID" value="GFZ05816.1"/>
    <property type="molecule type" value="Genomic_DNA"/>
</dbReference>
<reference evidence="2 3" key="1">
    <citation type="submission" date="2019-07" db="EMBL/GenBank/DDBJ databases">
        <title>De Novo Assembly of kiwifruit Actinidia rufa.</title>
        <authorList>
            <person name="Sugita-Konishi S."/>
            <person name="Sato K."/>
            <person name="Mori E."/>
            <person name="Abe Y."/>
            <person name="Kisaki G."/>
            <person name="Hamano K."/>
            <person name="Suezawa K."/>
            <person name="Otani M."/>
            <person name="Fukuda T."/>
            <person name="Manabe T."/>
            <person name="Gomi K."/>
            <person name="Tabuchi M."/>
            <person name="Akimitsu K."/>
            <person name="Kataoka I."/>
        </authorList>
    </citation>
    <scope>NUCLEOTIDE SEQUENCE [LARGE SCALE GENOMIC DNA]</scope>
    <source>
        <strain evidence="3">cv. Fuchu</strain>
    </source>
</reference>
<organism evidence="2 3">
    <name type="scientific">Actinidia rufa</name>
    <dbReference type="NCBI Taxonomy" id="165716"/>
    <lineage>
        <taxon>Eukaryota</taxon>
        <taxon>Viridiplantae</taxon>
        <taxon>Streptophyta</taxon>
        <taxon>Embryophyta</taxon>
        <taxon>Tracheophyta</taxon>
        <taxon>Spermatophyta</taxon>
        <taxon>Magnoliopsida</taxon>
        <taxon>eudicotyledons</taxon>
        <taxon>Gunneridae</taxon>
        <taxon>Pentapetalae</taxon>
        <taxon>asterids</taxon>
        <taxon>Ericales</taxon>
        <taxon>Actinidiaceae</taxon>
        <taxon>Actinidia</taxon>
    </lineage>
</organism>
<sequence>MIRVVEWQVMEKHVVERQVAMELRREGTFWSQQGCKSGRGKWGLDFNSDLDDPLSQASISHKLDVEGGDGMMPPHLYVPVGVALLCLRSTTCVHSDAFEERARFQECKATIQALNNKQASKKLLVLHIEGQTPLRNKFSLEDFNAELNENALLAQDPSWNEDITSSSSSYVSSDSSNNKEEGKEVNQLILNRRRRGAIPIATPKVLAAEPILVSSLKLEDSDDLAFIPL</sequence>
<evidence type="ECO:0000313" key="3">
    <source>
        <dbReference type="Proteomes" id="UP000585474"/>
    </source>
</evidence>
<accession>A0A7J0G4W7</accession>
<feature type="compositionally biased region" description="Low complexity" evidence="1">
    <location>
        <begin position="165"/>
        <end position="176"/>
    </location>
</feature>
<gene>
    <name evidence="2" type="ORF">Acr_17g0013880</name>
</gene>
<comment type="caution">
    <text evidence="2">The sequence shown here is derived from an EMBL/GenBank/DDBJ whole genome shotgun (WGS) entry which is preliminary data.</text>
</comment>
<keyword evidence="3" id="KW-1185">Reference proteome</keyword>
<dbReference type="Proteomes" id="UP000585474">
    <property type="component" value="Unassembled WGS sequence"/>
</dbReference>
<evidence type="ECO:0000256" key="1">
    <source>
        <dbReference type="SAM" id="MobiDB-lite"/>
    </source>
</evidence>
<protein>
    <submittedName>
        <fullName evidence="2">Uncharacterized protein</fullName>
    </submittedName>
</protein>